<dbReference type="AlphaFoldDB" id="A0ABD0M7V6"/>
<comment type="caution">
    <text evidence="2">The sequence shown here is derived from an EMBL/GenBank/DDBJ whole genome shotgun (WGS) entry which is preliminary data.</text>
</comment>
<organism evidence="2 3">
    <name type="scientific">Batillaria attramentaria</name>
    <dbReference type="NCBI Taxonomy" id="370345"/>
    <lineage>
        <taxon>Eukaryota</taxon>
        <taxon>Metazoa</taxon>
        <taxon>Spiralia</taxon>
        <taxon>Lophotrochozoa</taxon>
        <taxon>Mollusca</taxon>
        <taxon>Gastropoda</taxon>
        <taxon>Caenogastropoda</taxon>
        <taxon>Sorbeoconcha</taxon>
        <taxon>Cerithioidea</taxon>
        <taxon>Batillariidae</taxon>
        <taxon>Batillaria</taxon>
    </lineage>
</organism>
<dbReference type="InterPro" id="IPR039269">
    <property type="entry name" value="ANKFN1"/>
</dbReference>
<reference evidence="2 3" key="1">
    <citation type="journal article" date="2023" name="Sci. Data">
        <title>Genome assembly of the Korean intertidal mud-creeper Batillaria attramentaria.</title>
        <authorList>
            <person name="Patra A.K."/>
            <person name="Ho P.T."/>
            <person name="Jun S."/>
            <person name="Lee S.J."/>
            <person name="Kim Y."/>
            <person name="Won Y.J."/>
        </authorList>
    </citation>
    <scope>NUCLEOTIDE SEQUENCE [LARGE SCALE GENOMIC DNA]</scope>
    <source>
        <strain evidence="2">Wonlab-2016</strain>
    </source>
</reference>
<feature type="region of interest" description="Disordered" evidence="1">
    <location>
        <begin position="98"/>
        <end position="120"/>
    </location>
</feature>
<dbReference type="EMBL" id="JACVVK020000004">
    <property type="protein sequence ID" value="KAK7507583.1"/>
    <property type="molecule type" value="Genomic_DNA"/>
</dbReference>
<sequence length="309" mass="33392">GRGTGFVAQIGVLAKSATFPCPDFVGPTLAFLVEINQSIDWKAFGDGRSLKIFSAEEERMDVMPSMTASPSAPAFLTKDGQTGSPILSKDNRALLAAQRKKGSSANDVDSSTKSERRKSDKEKKVIYDIHALFEAVEQQDLDAVKAVLESNSVDVNSLNAENLSTLDIALMTNNIPMAKMLLLHGARESPIVKKTRRVHTRGEVARLVQGKQLRRSAQTACKWPPSPAELCDSWTPSVALFRRVTLQHGGCRRQKLDMLVSEAEKRVVDLTAAVLNGASGNANISPAQLRVSLSLSSTVVGDVVFFGEA</sequence>
<evidence type="ECO:0000313" key="3">
    <source>
        <dbReference type="Proteomes" id="UP001519460"/>
    </source>
</evidence>
<dbReference type="SUPFAM" id="SSF48403">
    <property type="entry name" value="Ankyrin repeat"/>
    <property type="match status" value="1"/>
</dbReference>
<feature type="non-terminal residue" evidence="2">
    <location>
        <position position="1"/>
    </location>
</feature>
<accession>A0ABD0M7V6</accession>
<keyword evidence="3" id="KW-1185">Reference proteome</keyword>
<dbReference type="Proteomes" id="UP001519460">
    <property type="component" value="Unassembled WGS sequence"/>
</dbReference>
<evidence type="ECO:0000313" key="2">
    <source>
        <dbReference type="EMBL" id="KAK7507583.1"/>
    </source>
</evidence>
<dbReference type="PANTHER" id="PTHR21437">
    <property type="entry name" value="WIDE AWAKE"/>
    <property type="match status" value="1"/>
</dbReference>
<proteinExistence type="predicted"/>
<feature type="compositionally biased region" description="Basic and acidic residues" evidence="1">
    <location>
        <begin position="110"/>
        <end position="120"/>
    </location>
</feature>
<evidence type="ECO:0008006" key="4">
    <source>
        <dbReference type="Google" id="ProtNLM"/>
    </source>
</evidence>
<feature type="region of interest" description="Disordered" evidence="1">
    <location>
        <begin position="65"/>
        <end position="84"/>
    </location>
</feature>
<dbReference type="InterPro" id="IPR002110">
    <property type="entry name" value="Ankyrin_rpt"/>
</dbReference>
<gene>
    <name evidence="2" type="ORF">BaRGS_00001518</name>
</gene>
<name>A0ABD0M7V6_9CAEN</name>
<dbReference type="InterPro" id="IPR036770">
    <property type="entry name" value="Ankyrin_rpt-contain_sf"/>
</dbReference>
<dbReference type="PANTHER" id="PTHR21437:SF1">
    <property type="entry name" value="WIDE AWAKE"/>
    <property type="match status" value="1"/>
</dbReference>
<dbReference type="Gene3D" id="1.25.40.20">
    <property type="entry name" value="Ankyrin repeat-containing domain"/>
    <property type="match status" value="1"/>
</dbReference>
<dbReference type="Pfam" id="PF13637">
    <property type="entry name" value="Ank_4"/>
    <property type="match status" value="1"/>
</dbReference>
<evidence type="ECO:0000256" key="1">
    <source>
        <dbReference type="SAM" id="MobiDB-lite"/>
    </source>
</evidence>
<protein>
    <recommendedName>
        <fullName evidence="4">Ankyrin repeat protein</fullName>
    </recommendedName>
</protein>